<feature type="repeat" description="WD" evidence="6">
    <location>
        <begin position="629"/>
        <end position="670"/>
    </location>
</feature>
<dbReference type="InterPro" id="IPR051570">
    <property type="entry name" value="TBC1_cilium_biogenesis"/>
</dbReference>
<evidence type="ECO:0000256" key="6">
    <source>
        <dbReference type="PROSITE-ProRule" id="PRU00221"/>
    </source>
</evidence>
<dbReference type="InterPro" id="IPR001680">
    <property type="entry name" value="WD40_rpt"/>
</dbReference>
<feature type="repeat" description="WD" evidence="6">
    <location>
        <begin position="671"/>
        <end position="712"/>
    </location>
</feature>
<evidence type="ECO:0000256" key="2">
    <source>
        <dbReference type="ARBA" id="ARBA00022574"/>
    </source>
</evidence>
<feature type="repeat" description="WD" evidence="6">
    <location>
        <begin position="55"/>
        <end position="97"/>
    </location>
</feature>
<dbReference type="GO" id="GO:0032040">
    <property type="term" value="C:small-subunit processome"/>
    <property type="evidence" value="ECO:0007669"/>
    <property type="project" value="TreeGrafter"/>
</dbReference>
<feature type="repeat" description="WD" evidence="6">
    <location>
        <begin position="525"/>
        <end position="557"/>
    </location>
</feature>
<dbReference type="PROSITE" id="PS50082">
    <property type="entry name" value="WD_REPEATS_2"/>
    <property type="match status" value="8"/>
</dbReference>
<dbReference type="SUPFAM" id="SSF50978">
    <property type="entry name" value="WD40 repeat-like"/>
    <property type="match status" value="2"/>
</dbReference>
<dbReference type="PANTHER" id="PTHR19853">
    <property type="entry name" value="WD REPEAT CONTAINING PROTEIN 3 WDR3"/>
    <property type="match status" value="1"/>
</dbReference>
<evidence type="ECO:0000256" key="4">
    <source>
        <dbReference type="ARBA" id="ARBA00023242"/>
    </source>
</evidence>
<evidence type="ECO:0000259" key="7">
    <source>
        <dbReference type="Pfam" id="PF04003"/>
    </source>
</evidence>
<dbReference type="EMBL" id="MU167288">
    <property type="protein sequence ID" value="KAG0144824.1"/>
    <property type="molecule type" value="Genomic_DNA"/>
</dbReference>
<dbReference type="OrthoDB" id="407922at2759"/>
<dbReference type="InterPro" id="IPR007148">
    <property type="entry name" value="SSU_processome_Utp12"/>
</dbReference>
<dbReference type="Gene3D" id="2.130.10.10">
    <property type="entry name" value="YVTN repeat-like/Quinoprotein amine dehydrogenase"/>
    <property type="match status" value="4"/>
</dbReference>
<comment type="caution">
    <text evidence="8">The sequence shown here is derived from an EMBL/GenBank/DDBJ whole genome shotgun (WGS) entry which is preliminary data.</text>
</comment>
<feature type="repeat" description="WD" evidence="6">
    <location>
        <begin position="444"/>
        <end position="484"/>
    </location>
</feature>
<sequence>MVRSYLRHGGTEVFGLIASNSSNSLFDGKRAYVPALEDVFVWDTKRGERVAMWHATGHTSPVTALSRSPIDASRFAVGYQDGSIILWSAKSHEPVANFQGHRRAISSLAWDRDGARLASGAVDGEVIIWDTAAETGQFKLRGHNNRITALVFVAAPTHTPDPSSSTTLPSASTHLLTTSQDTYLKLWDLQTQHSIESVVAHRTESWSLTVVPHIPSLPESYSENTLEENSSEPPLVDQLLITTGGEGEAKLWLLSSSILLKGPQPSPTGQGLARAILSVGSINLSTSGSHGKRVSGATAEKYSLRGGINGVVIAFQVGEREVEVWRIRTLEEVKKKRARRRKKEASKSQKVTSDVADASASDDAITWLDRICPWIVVRGTGRICSFAFAPTASSALFRSGDKPSELEILLALSNNSIEVFSIPKPISSSKSASLQPCLLHSIALPGHRTGIRALSISFNDQLVASGGNGCLKVWNLKTQKCIRTMDCGFALCVAWLPDNQHILVGTKDGKIMLYELSSSTLLTTIDAHSGAIWSLDLRPDAKGFVTGSGDKSIKFWNFTRKCTNPSSSETSAGDLKTIQLSASLSKTMKMSDDVLGVRCSPDSKFLAVATLDSTVKVFFYDTLKFFLSLYGHKLPVLAMDISFDSKLIVTCSADKNVKIWGLDFGDCHKSIFAHEESVMQVKFESRSHYFWTVGKDKMVKYWDGDKFENIQTLQGHHDEVSALAVSHDGQLLVSGSRDKSIRVWEKTDEPLFLEEEREKELERLYSLDESEKMDISISRAKKQGEEGGDEEVEAVTKQTPETLMAGEKIVEALILADSDIDLTNKFETAKRTMDPGAAAKLAPPARNPIFSAYDNISAFAYVLKVIQKLPRAALEDALLVLPFAQVAMLLTHIDHWASKGWATSLVCRMLSFVIRTHESQITATASLKLIIDSIRLNMTRTLKKQTEMVAYNAEAIRFVKQTIELEQKEKEFLNVDLKPEDDVRRSITEKHLLKKRKVVL</sequence>
<keyword evidence="2 6" id="KW-0853">WD repeat</keyword>
<keyword evidence="3" id="KW-0677">Repeat</keyword>
<evidence type="ECO:0000256" key="3">
    <source>
        <dbReference type="ARBA" id="ARBA00022737"/>
    </source>
</evidence>
<dbReference type="Proteomes" id="UP000886653">
    <property type="component" value="Unassembled WGS sequence"/>
</dbReference>
<accession>A0A9P6NEZ6</accession>
<evidence type="ECO:0000313" key="9">
    <source>
        <dbReference type="Proteomes" id="UP000886653"/>
    </source>
</evidence>
<dbReference type="InterPro" id="IPR019775">
    <property type="entry name" value="WD40_repeat_CS"/>
</dbReference>
<dbReference type="Pfam" id="PF04003">
    <property type="entry name" value="Utp12"/>
    <property type="match status" value="1"/>
</dbReference>
<dbReference type="PRINTS" id="PR00320">
    <property type="entry name" value="GPROTEINBRPT"/>
</dbReference>
<dbReference type="InterPro" id="IPR015943">
    <property type="entry name" value="WD40/YVTN_repeat-like_dom_sf"/>
</dbReference>
<organism evidence="8 9">
    <name type="scientific">Cronartium quercuum f. sp. fusiforme G11</name>
    <dbReference type="NCBI Taxonomy" id="708437"/>
    <lineage>
        <taxon>Eukaryota</taxon>
        <taxon>Fungi</taxon>
        <taxon>Dikarya</taxon>
        <taxon>Basidiomycota</taxon>
        <taxon>Pucciniomycotina</taxon>
        <taxon>Pucciniomycetes</taxon>
        <taxon>Pucciniales</taxon>
        <taxon>Coleosporiaceae</taxon>
        <taxon>Cronartium</taxon>
    </lineage>
</organism>
<gene>
    <name evidence="8" type="ORF">CROQUDRAFT_659511</name>
</gene>
<dbReference type="PROSITE" id="PS00678">
    <property type="entry name" value="WD_REPEATS_1"/>
    <property type="match status" value="1"/>
</dbReference>
<dbReference type="FunFam" id="2.130.10.10:FF:000178">
    <property type="entry name" value="WD repeat domain 3"/>
    <property type="match status" value="1"/>
</dbReference>
<dbReference type="GO" id="GO:0030490">
    <property type="term" value="P:maturation of SSU-rRNA"/>
    <property type="evidence" value="ECO:0007669"/>
    <property type="project" value="TreeGrafter"/>
</dbReference>
<dbReference type="PANTHER" id="PTHR19853:SF0">
    <property type="entry name" value="WD REPEAT-CONTAINING PROTEIN 3"/>
    <property type="match status" value="1"/>
</dbReference>
<reference evidence="8" key="1">
    <citation type="submission" date="2013-11" db="EMBL/GenBank/DDBJ databases">
        <title>Genome sequence of the fusiform rust pathogen reveals effectors for host alternation and coevolution with pine.</title>
        <authorList>
            <consortium name="DOE Joint Genome Institute"/>
            <person name="Smith K."/>
            <person name="Pendleton A."/>
            <person name="Kubisiak T."/>
            <person name="Anderson C."/>
            <person name="Salamov A."/>
            <person name="Aerts A."/>
            <person name="Riley R."/>
            <person name="Clum A."/>
            <person name="Lindquist E."/>
            <person name="Ence D."/>
            <person name="Campbell M."/>
            <person name="Kronenberg Z."/>
            <person name="Feau N."/>
            <person name="Dhillon B."/>
            <person name="Hamelin R."/>
            <person name="Burleigh J."/>
            <person name="Smith J."/>
            <person name="Yandell M."/>
            <person name="Nelson C."/>
            <person name="Grigoriev I."/>
            <person name="Davis J."/>
        </authorList>
    </citation>
    <scope>NUCLEOTIDE SEQUENCE</scope>
    <source>
        <strain evidence="8">G11</strain>
    </source>
</reference>
<dbReference type="SMART" id="SM00320">
    <property type="entry name" value="WD40"/>
    <property type="match status" value="10"/>
</dbReference>
<keyword evidence="4" id="KW-0539">Nucleus</keyword>
<dbReference type="InterPro" id="IPR020472">
    <property type="entry name" value="WD40_PAC1"/>
</dbReference>
<evidence type="ECO:0000256" key="5">
    <source>
        <dbReference type="ARBA" id="ARBA00038229"/>
    </source>
</evidence>
<comment type="similarity">
    <text evidence="5">Belongs to the WD repeat WDR3/UTP12 family.</text>
</comment>
<dbReference type="Pfam" id="PF25172">
    <property type="entry name" value="Beta-prop_WDR3_2nd"/>
    <property type="match status" value="1"/>
</dbReference>
<evidence type="ECO:0000256" key="1">
    <source>
        <dbReference type="ARBA" id="ARBA00004604"/>
    </source>
</evidence>
<dbReference type="CDD" id="cd00200">
    <property type="entry name" value="WD40"/>
    <property type="match status" value="1"/>
</dbReference>
<feature type="repeat" description="WD" evidence="6">
    <location>
        <begin position="713"/>
        <end position="745"/>
    </location>
</feature>
<feature type="domain" description="Small-subunit processome Utp12" evidence="7">
    <location>
        <begin position="861"/>
        <end position="961"/>
    </location>
</feature>
<dbReference type="InterPro" id="IPR036322">
    <property type="entry name" value="WD40_repeat_dom_sf"/>
</dbReference>
<dbReference type="AlphaFoldDB" id="A0A9P6NEZ6"/>
<dbReference type="Pfam" id="PF25173">
    <property type="entry name" value="Beta-prop_WDR3_1st"/>
    <property type="match status" value="1"/>
</dbReference>
<dbReference type="GO" id="GO:0030515">
    <property type="term" value="F:snoRNA binding"/>
    <property type="evidence" value="ECO:0007669"/>
    <property type="project" value="TreeGrafter"/>
</dbReference>
<comment type="subcellular location">
    <subcellularLocation>
        <location evidence="1">Nucleus</location>
        <location evidence="1">Nucleolus</location>
    </subcellularLocation>
</comment>
<feature type="repeat" description="WD" evidence="6">
    <location>
        <begin position="98"/>
        <end position="130"/>
    </location>
</feature>
<name>A0A9P6NEZ6_9BASI</name>
<protein>
    <recommendedName>
        <fullName evidence="7">Small-subunit processome Utp12 domain-containing protein</fullName>
    </recommendedName>
</protein>
<feature type="repeat" description="WD" evidence="6">
    <location>
        <begin position="175"/>
        <end position="197"/>
    </location>
</feature>
<keyword evidence="9" id="KW-1185">Reference proteome</keyword>
<dbReference type="FunFam" id="2.130.10.10:FF:000157">
    <property type="entry name" value="WD repeat domain 3"/>
    <property type="match status" value="1"/>
</dbReference>
<proteinExistence type="inferred from homology"/>
<dbReference type="PROSITE" id="PS50294">
    <property type="entry name" value="WD_REPEATS_REGION"/>
    <property type="match status" value="5"/>
</dbReference>
<dbReference type="GO" id="GO:0034388">
    <property type="term" value="C:Pwp2p-containing subcomplex of 90S preribosome"/>
    <property type="evidence" value="ECO:0007669"/>
    <property type="project" value="TreeGrafter"/>
</dbReference>
<evidence type="ECO:0000313" key="8">
    <source>
        <dbReference type="EMBL" id="KAG0144824.1"/>
    </source>
</evidence>